<keyword evidence="1" id="KW-0732">Signal</keyword>
<protein>
    <recommendedName>
        <fullName evidence="4">Secreted protein</fullName>
    </recommendedName>
</protein>
<dbReference type="RefSeq" id="WP_252803383.1">
    <property type="nucleotide sequence ID" value="NZ_BAAABM010000064.1"/>
</dbReference>
<organism evidence="2 3">
    <name type="scientific">Actinoallomurus spadix</name>
    <dbReference type="NCBI Taxonomy" id="79912"/>
    <lineage>
        <taxon>Bacteria</taxon>
        <taxon>Bacillati</taxon>
        <taxon>Actinomycetota</taxon>
        <taxon>Actinomycetes</taxon>
        <taxon>Streptosporangiales</taxon>
        <taxon>Thermomonosporaceae</taxon>
        <taxon>Actinoallomurus</taxon>
    </lineage>
</organism>
<dbReference type="Proteomes" id="UP001501822">
    <property type="component" value="Unassembled WGS sequence"/>
</dbReference>
<reference evidence="2 3" key="1">
    <citation type="journal article" date="2019" name="Int. J. Syst. Evol. Microbiol.">
        <title>The Global Catalogue of Microorganisms (GCM) 10K type strain sequencing project: providing services to taxonomists for standard genome sequencing and annotation.</title>
        <authorList>
            <consortium name="The Broad Institute Genomics Platform"/>
            <consortium name="The Broad Institute Genome Sequencing Center for Infectious Disease"/>
            <person name="Wu L."/>
            <person name="Ma J."/>
        </authorList>
    </citation>
    <scope>NUCLEOTIDE SEQUENCE [LARGE SCALE GENOMIC DNA]</scope>
    <source>
        <strain evidence="2 3">JCM 3146</strain>
    </source>
</reference>
<evidence type="ECO:0008006" key="4">
    <source>
        <dbReference type="Google" id="ProtNLM"/>
    </source>
</evidence>
<comment type="caution">
    <text evidence="2">The sequence shown here is derived from an EMBL/GenBank/DDBJ whole genome shotgun (WGS) entry which is preliminary data.</text>
</comment>
<dbReference type="EMBL" id="BAAABM010000064">
    <property type="protein sequence ID" value="GAA0365198.1"/>
    <property type="molecule type" value="Genomic_DNA"/>
</dbReference>
<evidence type="ECO:0000313" key="2">
    <source>
        <dbReference type="EMBL" id="GAA0365198.1"/>
    </source>
</evidence>
<sequence>MIRLTGRGAAAVTTAVLAVSGLGAAGQTSARAQTNPRAATLSADLTCNIGDLGQTAAVLDGWLTPPGNSYDAPARFWLHISNLNLQAPFPIDSWNGTAWVDVSGTENTTFQVSGSGGAVPEQGALTGDLAGDWAPAVAGTHFLRVGGIEVTVNSAQAGTVVVQCVPNGRPRAEVLQVAAPYRGSWARPPVRGFRPGPWYRPGMILHRPVWDRPGWQRPGWHRPGWHSPPVYHRPVGPGGGWHRPGFPIHHGG</sequence>
<keyword evidence="3" id="KW-1185">Reference proteome</keyword>
<feature type="chain" id="PRO_5045235182" description="Secreted protein" evidence="1">
    <location>
        <begin position="25"/>
        <end position="252"/>
    </location>
</feature>
<proteinExistence type="predicted"/>
<name>A0ABN0XJF6_9ACTN</name>
<evidence type="ECO:0000256" key="1">
    <source>
        <dbReference type="SAM" id="SignalP"/>
    </source>
</evidence>
<feature type="signal peptide" evidence="1">
    <location>
        <begin position="1"/>
        <end position="24"/>
    </location>
</feature>
<gene>
    <name evidence="2" type="ORF">GCM10010151_64000</name>
</gene>
<evidence type="ECO:0000313" key="3">
    <source>
        <dbReference type="Proteomes" id="UP001501822"/>
    </source>
</evidence>
<accession>A0ABN0XJF6</accession>